<dbReference type="PROSITE" id="PS50070">
    <property type="entry name" value="KRINGLE_2"/>
    <property type="match status" value="1"/>
</dbReference>
<evidence type="ECO:0000256" key="6">
    <source>
        <dbReference type="ARBA" id="ARBA00022729"/>
    </source>
</evidence>
<dbReference type="InterPro" id="IPR013806">
    <property type="entry name" value="Kringle-like"/>
</dbReference>
<keyword evidence="6 15" id="KW-0732">Signal</keyword>
<dbReference type="InterPro" id="IPR038178">
    <property type="entry name" value="Kringle_sf"/>
</dbReference>
<evidence type="ECO:0000256" key="9">
    <source>
        <dbReference type="ARBA" id="ARBA00022825"/>
    </source>
</evidence>
<dbReference type="Gene3D" id="2.40.10.10">
    <property type="entry name" value="Trypsin-like serine proteases"/>
    <property type="match status" value="1"/>
</dbReference>
<evidence type="ECO:0000256" key="2">
    <source>
        <dbReference type="ARBA" id="ARBA00022525"/>
    </source>
</evidence>
<dbReference type="FunFam" id="2.40.20.10:FF:000001">
    <property type="entry name" value="Urokinase-type plasminogen activator"/>
    <property type="match status" value="1"/>
</dbReference>
<keyword evidence="3 12" id="KW-0245">EGF-like domain</keyword>
<dbReference type="SUPFAM" id="SSF57440">
    <property type="entry name" value="Kringle-like"/>
    <property type="match status" value="1"/>
</dbReference>
<feature type="domain" description="EGF-like" evidence="16">
    <location>
        <begin position="66"/>
        <end position="103"/>
    </location>
</feature>
<evidence type="ECO:0000259" key="18">
    <source>
        <dbReference type="PROSITE" id="PS50240"/>
    </source>
</evidence>
<dbReference type="GO" id="GO:0006508">
    <property type="term" value="P:proteolysis"/>
    <property type="evidence" value="ECO:0007669"/>
    <property type="project" value="UniProtKB-KW"/>
</dbReference>
<sequence>MARALALVYTCVIWHAILPLTKSTDWYYGDPCLTNPCDNGGTCETKGQTFVCHCHPFYAGRTCQIINNPCRRSTCRHGECVLTFNPPYYKCKCNYPFKPPDCKKPIHTCSRNPCKNGGTCRRGLTRRSFVCICPKSFRGRYCETDSNDCYEGNGEDYRGNVAVTQQGRECLYWSSHLLLKKHINIFQPQAEETGIGDHRFCRNPDDDDKPWCFFKEPNGKLKWDFCAISQCDPGTTAAPEPETVPTSMIPTSFESCGKVGLRRNLSRIYGGQKTARGRHPWQVSVQLKIALSIYDAGHQCGGTLIAPCWVLTAAHCLEASTQAKHYQVLLGKHNIDQTELNEQKFNVEQIIVHPNYEETENALFSDIALMKLQSVGGECSKETKYVRAACLPDVELPLNSECYISGWGVTKAGNGSKYLLDASVKLISQRICNRPISYDGVIDNTMICAGNLEGGVDSCQGDSGGPLTCVKDGLYQIYGVVSWGDRCGVKDKPGVYARVTNFLSWIQGIIY</sequence>
<evidence type="ECO:0000256" key="10">
    <source>
        <dbReference type="ARBA" id="ARBA00023157"/>
    </source>
</evidence>
<evidence type="ECO:0000256" key="11">
    <source>
        <dbReference type="PIRSR" id="PIRSR001143-1"/>
    </source>
</evidence>
<keyword evidence="9 14" id="KW-0720">Serine protease</keyword>
<dbReference type="InterPro" id="IPR018056">
    <property type="entry name" value="Kringle_CS"/>
</dbReference>
<evidence type="ECO:0000256" key="7">
    <source>
        <dbReference type="ARBA" id="ARBA00022737"/>
    </source>
</evidence>
<feature type="active site" description="Charge relay system" evidence="11">
    <location>
        <position position="463"/>
    </location>
</feature>
<dbReference type="CDD" id="cd00190">
    <property type="entry name" value="Tryp_SPc"/>
    <property type="match status" value="1"/>
</dbReference>
<dbReference type="PRINTS" id="PR00722">
    <property type="entry name" value="CHYMOTRYPSIN"/>
</dbReference>
<evidence type="ECO:0000256" key="1">
    <source>
        <dbReference type="ARBA" id="ARBA00004613"/>
    </source>
</evidence>
<evidence type="ECO:0000256" key="3">
    <source>
        <dbReference type="ARBA" id="ARBA00022536"/>
    </source>
</evidence>
<proteinExistence type="predicted"/>
<dbReference type="SMART" id="SM00130">
    <property type="entry name" value="KR"/>
    <property type="match status" value="1"/>
</dbReference>
<dbReference type="Pfam" id="PF00051">
    <property type="entry name" value="Kringle"/>
    <property type="match status" value="1"/>
</dbReference>
<dbReference type="GO" id="GO:0004252">
    <property type="term" value="F:serine-type endopeptidase activity"/>
    <property type="evidence" value="ECO:0007669"/>
    <property type="project" value="InterPro"/>
</dbReference>
<name>A0A401RVU6_CHIPU</name>
<evidence type="ECO:0000256" key="12">
    <source>
        <dbReference type="PROSITE-ProRule" id="PRU00076"/>
    </source>
</evidence>
<dbReference type="PROSITE" id="PS00022">
    <property type="entry name" value="EGF_1"/>
    <property type="match status" value="2"/>
</dbReference>
<feature type="chain" id="PRO_5019536334" description="Hyaluronan-binding protein 2" evidence="15">
    <location>
        <begin position="24"/>
        <end position="511"/>
    </location>
</feature>
<keyword evidence="20" id="KW-1185">Reference proteome</keyword>
<dbReference type="PROSITE" id="PS50026">
    <property type="entry name" value="EGF_3"/>
    <property type="match status" value="3"/>
</dbReference>
<keyword evidence="4 13" id="KW-0420">Kringle</keyword>
<keyword evidence="7" id="KW-0677">Repeat</keyword>
<comment type="caution">
    <text evidence="12">Lacks conserved residue(s) required for the propagation of feature annotation.</text>
</comment>
<feature type="domain" description="Peptidase S1" evidence="18">
    <location>
        <begin position="268"/>
        <end position="511"/>
    </location>
</feature>
<evidence type="ECO:0000259" key="16">
    <source>
        <dbReference type="PROSITE" id="PS50026"/>
    </source>
</evidence>
<evidence type="ECO:0000256" key="14">
    <source>
        <dbReference type="RuleBase" id="RU363034"/>
    </source>
</evidence>
<feature type="disulfide bond" evidence="12">
    <location>
        <begin position="54"/>
        <end position="63"/>
    </location>
</feature>
<dbReference type="GO" id="GO:0005509">
    <property type="term" value="F:calcium ion binding"/>
    <property type="evidence" value="ECO:0007669"/>
    <property type="project" value="InterPro"/>
</dbReference>
<dbReference type="InterPro" id="IPR050127">
    <property type="entry name" value="Serine_Proteases_S1"/>
</dbReference>
<keyword evidence="5 14" id="KW-0645">Protease</keyword>
<dbReference type="PROSITE" id="PS00135">
    <property type="entry name" value="TRYPSIN_SER"/>
    <property type="match status" value="1"/>
</dbReference>
<dbReference type="Gene3D" id="2.10.25.10">
    <property type="entry name" value="Laminin"/>
    <property type="match status" value="2"/>
</dbReference>
<dbReference type="PIRSF" id="PIRSF001143">
    <property type="entry name" value="Factor_X"/>
    <property type="match status" value="1"/>
</dbReference>
<feature type="domain" description="EGF-like" evidence="16">
    <location>
        <begin position="105"/>
        <end position="143"/>
    </location>
</feature>
<evidence type="ECO:0000256" key="13">
    <source>
        <dbReference type="PROSITE-ProRule" id="PRU00121"/>
    </source>
</evidence>
<dbReference type="AlphaFoldDB" id="A0A401RVU6"/>
<dbReference type="InterPro" id="IPR018114">
    <property type="entry name" value="TRYPSIN_HIS"/>
</dbReference>
<feature type="disulfide bond" evidence="12">
    <location>
        <begin position="133"/>
        <end position="142"/>
    </location>
</feature>
<evidence type="ECO:0000256" key="8">
    <source>
        <dbReference type="ARBA" id="ARBA00022801"/>
    </source>
</evidence>
<dbReference type="EMBL" id="BEZZ01000008">
    <property type="protein sequence ID" value="GCC22246.1"/>
    <property type="molecule type" value="Genomic_DNA"/>
</dbReference>
<feature type="active site" description="Charge relay system" evidence="11">
    <location>
        <position position="315"/>
    </location>
</feature>
<reference evidence="19 20" key="1">
    <citation type="journal article" date="2018" name="Nat. Ecol. Evol.">
        <title>Shark genomes provide insights into elasmobranch evolution and the origin of vertebrates.</title>
        <authorList>
            <person name="Hara Y"/>
            <person name="Yamaguchi K"/>
            <person name="Onimaru K"/>
            <person name="Kadota M"/>
            <person name="Koyanagi M"/>
            <person name="Keeley SD"/>
            <person name="Tatsumi K"/>
            <person name="Tanaka K"/>
            <person name="Motone F"/>
            <person name="Kageyama Y"/>
            <person name="Nozu R"/>
            <person name="Adachi N"/>
            <person name="Nishimura O"/>
            <person name="Nakagawa R"/>
            <person name="Tanegashima C"/>
            <person name="Kiyatake I"/>
            <person name="Matsumoto R"/>
            <person name="Murakumo K"/>
            <person name="Nishida K"/>
            <person name="Terakita A"/>
            <person name="Kuratani S"/>
            <person name="Sato K"/>
            <person name="Hyodo S Kuraku.S."/>
        </authorList>
    </citation>
    <scope>NUCLEOTIDE SEQUENCE [LARGE SCALE GENOMIC DNA]</scope>
</reference>
<dbReference type="InterPro" id="IPR001314">
    <property type="entry name" value="Peptidase_S1A"/>
</dbReference>
<keyword evidence="8 14" id="KW-0378">Hydrolase</keyword>
<dbReference type="GO" id="GO:0007596">
    <property type="term" value="P:blood coagulation"/>
    <property type="evidence" value="ECO:0007669"/>
    <property type="project" value="InterPro"/>
</dbReference>
<accession>A0A401RVU6</accession>
<dbReference type="InterPro" id="IPR000001">
    <property type="entry name" value="Kringle"/>
</dbReference>
<feature type="disulfide bond" evidence="12">
    <location>
        <begin position="114"/>
        <end position="131"/>
    </location>
</feature>
<dbReference type="FunFam" id="2.10.25.10:FF:000118">
    <property type="entry name" value="protein delta homolog 2"/>
    <property type="match status" value="1"/>
</dbReference>
<dbReference type="InterPro" id="IPR000742">
    <property type="entry name" value="EGF"/>
</dbReference>
<dbReference type="OrthoDB" id="9937281at2759"/>
<dbReference type="OMA" id="RHRDSAH"/>
<feature type="domain" description="EGF-like" evidence="16">
    <location>
        <begin position="28"/>
        <end position="64"/>
    </location>
</feature>
<evidence type="ECO:0000259" key="17">
    <source>
        <dbReference type="PROSITE" id="PS50070"/>
    </source>
</evidence>
<dbReference type="Pfam" id="PF00008">
    <property type="entry name" value="EGF"/>
    <property type="match status" value="2"/>
</dbReference>
<dbReference type="FunFam" id="2.40.10.10:FF:000069">
    <property type="entry name" value="Hyaluronan-binding protein 2"/>
    <property type="match status" value="1"/>
</dbReference>
<dbReference type="SUPFAM" id="SSF50494">
    <property type="entry name" value="Trypsin-like serine proteases"/>
    <property type="match status" value="1"/>
</dbReference>
<dbReference type="InterPro" id="IPR043504">
    <property type="entry name" value="Peptidase_S1_PA_chymotrypsin"/>
</dbReference>
<comment type="caution">
    <text evidence="19">The sequence shown here is derived from an EMBL/GenBank/DDBJ whole genome shotgun (WGS) entry which is preliminary data.</text>
</comment>
<dbReference type="CDD" id="cd00108">
    <property type="entry name" value="KR"/>
    <property type="match status" value="1"/>
</dbReference>
<dbReference type="FunFam" id="2.10.25.10:FF:000095">
    <property type="entry name" value="Notch, isoform B"/>
    <property type="match status" value="1"/>
</dbReference>
<gene>
    <name evidence="19" type="ORF">chiPu_0000631</name>
</gene>
<dbReference type="SUPFAM" id="SSF57196">
    <property type="entry name" value="EGF/Laminin"/>
    <property type="match status" value="1"/>
</dbReference>
<dbReference type="Proteomes" id="UP000287033">
    <property type="component" value="Unassembled WGS sequence"/>
</dbReference>
<dbReference type="CDD" id="cd00054">
    <property type="entry name" value="EGF_CA"/>
    <property type="match status" value="2"/>
</dbReference>
<dbReference type="SMART" id="SM00181">
    <property type="entry name" value="EGF"/>
    <property type="match status" value="3"/>
</dbReference>
<dbReference type="PROSITE" id="PS00021">
    <property type="entry name" value="KRINGLE_1"/>
    <property type="match status" value="1"/>
</dbReference>
<evidence type="ECO:0008006" key="21">
    <source>
        <dbReference type="Google" id="ProtNLM"/>
    </source>
</evidence>
<dbReference type="InterPro" id="IPR001254">
    <property type="entry name" value="Trypsin_dom"/>
</dbReference>
<feature type="active site" description="Charge relay system" evidence="11">
    <location>
        <position position="366"/>
    </location>
</feature>
<feature type="signal peptide" evidence="15">
    <location>
        <begin position="1"/>
        <end position="23"/>
    </location>
</feature>
<dbReference type="SMART" id="SM00020">
    <property type="entry name" value="Tryp_SPc"/>
    <property type="match status" value="1"/>
</dbReference>
<evidence type="ECO:0000256" key="4">
    <source>
        <dbReference type="ARBA" id="ARBA00022572"/>
    </source>
</evidence>
<feature type="disulfide bond" evidence="12">
    <location>
        <begin position="93"/>
        <end position="102"/>
    </location>
</feature>
<evidence type="ECO:0000313" key="20">
    <source>
        <dbReference type="Proteomes" id="UP000287033"/>
    </source>
</evidence>
<dbReference type="STRING" id="137246.A0A401RVU6"/>
<dbReference type="InterPro" id="IPR009003">
    <property type="entry name" value="Peptidase_S1_PA"/>
</dbReference>
<dbReference type="GO" id="GO:0005615">
    <property type="term" value="C:extracellular space"/>
    <property type="evidence" value="ECO:0007669"/>
    <property type="project" value="TreeGrafter"/>
</dbReference>
<keyword evidence="2" id="KW-0964">Secreted</keyword>
<dbReference type="PANTHER" id="PTHR24264">
    <property type="entry name" value="TRYPSIN-RELATED"/>
    <property type="match status" value="1"/>
</dbReference>
<dbReference type="PROSITE" id="PS01186">
    <property type="entry name" value="EGF_2"/>
    <property type="match status" value="1"/>
</dbReference>
<organism evidence="19 20">
    <name type="scientific">Chiloscyllium punctatum</name>
    <name type="common">Brownbanded bambooshark</name>
    <name type="synonym">Hemiscyllium punctatum</name>
    <dbReference type="NCBI Taxonomy" id="137246"/>
    <lineage>
        <taxon>Eukaryota</taxon>
        <taxon>Metazoa</taxon>
        <taxon>Chordata</taxon>
        <taxon>Craniata</taxon>
        <taxon>Vertebrata</taxon>
        <taxon>Chondrichthyes</taxon>
        <taxon>Elasmobranchii</taxon>
        <taxon>Galeomorphii</taxon>
        <taxon>Galeoidea</taxon>
        <taxon>Orectolobiformes</taxon>
        <taxon>Hemiscylliidae</taxon>
        <taxon>Chiloscyllium</taxon>
    </lineage>
</organism>
<keyword evidence="10 12" id="KW-1015">Disulfide bond</keyword>
<dbReference type="InterPro" id="IPR012224">
    <property type="entry name" value="Pept_S1A_FX"/>
</dbReference>
<evidence type="ECO:0000256" key="5">
    <source>
        <dbReference type="ARBA" id="ARBA00022670"/>
    </source>
</evidence>
<feature type="disulfide bond" evidence="12">
    <location>
        <begin position="70"/>
        <end position="80"/>
    </location>
</feature>
<dbReference type="InterPro" id="IPR033116">
    <property type="entry name" value="TRYPSIN_SER"/>
</dbReference>
<comment type="subcellular location">
    <subcellularLocation>
        <location evidence="1">Secreted</location>
    </subcellularLocation>
</comment>
<protein>
    <recommendedName>
        <fullName evidence="21">Hyaluronan-binding protein 2</fullName>
    </recommendedName>
</protein>
<dbReference type="PROSITE" id="PS00134">
    <property type="entry name" value="TRYPSIN_HIS"/>
    <property type="match status" value="1"/>
</dbReference>
<evidence type="ECO:0000256" key="15">
    <source>
        <dbReference type="SAM" id="SignalP"/>
    </source>
</evidence>
<feature type="domain" description="Kringle" evidence="17">
    <location>
        <begin position="148"/>
        <end position="231"/>
    </location>
</feature>
<dbReference type="Gene3D" id="2.40.20.10">
    <property type="entry name" value="Plasminogen Kringle 4"/>
    <property type="match status" value="1"/>
</dbReference>
<dbReference type="PANTHER" id="PTHR24264:SF40">
    <property type="entry name" value="HYALURONAN-BINDING PROTEIN 2"/>
    <property type="match status" value="1"/>
</dbReference>
<dbReference type="PROSITE" id="PS50240">
    <property type="entry name" value="TRYPSIN_DOM"/>
    <property type="match status" value="1"/>
</dbReference>
<dbReference type="PRINTS" id="PR00018">
    <property type="entry name" value="KRINGLE"/>
</dbReference>
<dbReference type="Pfam" id="PF00089">
    <property type="entry name" value="Trypsin"/>
    <property type="match status" value="1"/>
</dbReference>
<evidence type="ECO:0000313" key="19">
    <source>
        <dbReference type="EMBL" id="GCC22246.1"/>
    </source>
</evidence>